<dbReference type="InterPro" id="IPR046450">
    <property type="entry name" value="PA_dom_sf"/>
</dbReference>
<keyword evidence="4" id="KW-1185">Reference proteome</keyword>
<dbReference type="InterPro" id="IPR003137">
    <property type="entry name" value="PA_domain"/>
</dbReference>
<dbReference type="OrthoDB" id="9769665at2"/>
<sequence>MSLVPGRLPHAIAEVMKHVTHMNDATPYRKSGSGQDTRAGQYVVDTMTSFGLDAYLQTFETYDSDLGEAKLEIVSPEHRSMKALACAHIEATPEGGYSSELVDVGPGGLSDYEGKDVRGKIVLAEVSYAPSTPEKARIAAMKGAAGILLMNWGLDDGEDIPWRGLKSVWGNPTPETWKDIPRLFGISISRRDGIAIREMMKAGPVTVKAEVTSIREWRELKQPICWLRAPEYSPERDQFIIVSGHIDSWNPGLTDNITGDAVMMEIARVLAERRDTLRRSVVFCFWNGHEVAEAAGSTYFVDSHWEQINRNAVAYLNIDSVGMKDTNEFHADTCPELSTYVTEAANTVIGDEVPVVIGRLDRFGDQSFFGVGVSAFTGRHGFSPDIVKKYNGATIGWYNHTEHDTIEILDTSVLERDLDYWTRAVAGLATATVLPQRFSPRVADLKARFARMLDGKKDPAELTRITAGLDMLEGDVAWLDAHLDALAAGNAPDAAVARANALSLRLTRQLTFITGSACGKYGQDSYGVSTLHQPVPLLASLNDFDAAAPASLEAKLLTTKLIRLRQTVTDAIEAAHAMIGDLKSSV</sequence>
<feature type="domain" description="PA" evidence="1">
    <location>
        <begin position="109"/>
        <end position="154"/>
    </location>
</feature>
<dbReference type="Gene3D" id="3.40.630.10">
    <property type="entry name" value="Zn peptidases"/>
    <property type="match status" value="1"/>
</dbReference>
<dbReference type="Pfam" id="PF02225">
    <property type="entry name" value="PA"/>
    <property type="match status" value="1"/>
</dbReference>
<proteinExistence type="predicted"/>
<dbReference type="Proteomes" id="UP000249590">
    <property type="component" value="Unassembled WGS sequence"/>
</dbReference>
<accession>A0A8B2NNY2</accession>
<dbReference type="Pfam" id="PF04389">
    <property type="entry name" value="Peptidase_M28"/>
    <property type="match status" value="1"/>
</dbReference>
<feature type="domain" description="Peptidase M28" evidence="2">
    <location>
        <begin position="233"/>
        <end position="416"/>
    </location>
</feature>
<dbReference type="SUPFAM" id="SSF52025">
    <property type="entry name" value="PA domain"/>
    <property type="match status" value="1"/>
</dbReference>
<dbReference type="RefSeq" id="WP_111351950.1">
    <property type="nucleotide sequence ID" value="NZ_QHHQ01000009.1"/>
</dbReference>
<evidence type="ECO:0000313" key="4">
    <source>
        <dbReference type="Proteomes" id="UP000249590"/>
    </source>
</evidence>
<comment type="caution">
    <text evidence="3">The sequence shown here is derived from an EMBL/GenBank/DDBJ whole genome shotgun (WGS) entry which is preliminary data.</text>
</comment>
<dbReference type="InterPro" id="IPR039373">
    <property type="entry name" value="Peptidase_M28B"/>
</dbReference>
<dbReference type="AlphaFoldDB" id="A0A8B2NNY2"/>
<name>A0A8B2NNY2_9HYPH</name>
<dbReference type="EMBL" id="QHHQ01000009">
    <property type="protein sequence ID" value="RAH97382.1"/>
    <property type="molecule type" value="Genomic_DNA"/>
</dbReference>
<protein>
    <submittedName>
        <fullName evidence="3">Peptidase M28</fullName>
    </submittedName>
</protein>
<evidence type="ECO:0000259" key="2">
    <source>
        <dbReference type="Pfam" id="PF04389"/>
    </source>
</evidence>
<reference evidence="3 4" key="1">
    <citation type="submission" date="2018-05" db="EMBL/GenBank/DDBJ databases">
        <title>Acuticoccus sediminis sp. nov., isolated from deep-sea sediment of Indian Ocean.</title>
        <authorList>
            <person name="Liu X."/>
            <person name="Lai Q."/>
            <person name="Du Y."/>
            <person name="Sun F."/>
            <person name="Zhang X."/>
            <person name="Wang S."/>
            <person name="Shao Z."/>
        </authorList>
    </citation>
    <scope>NUCLEOTIDE SEQUENCE [LARGE SCALE GENOMIC DNA]</scope>
    <source>
        <strain evidence="3 4">PTG4-2</strain>
    </source>
</reference>
<dbReference type="PANTHER" id="PTHR10404:SF46">
    <property type="entry name" value="VACUOLAR PROTEIN SORTING-ASSOCIATED PROTEIN 70"/>
    <property type="match status" value="1"/>
</dbReference>
<dbReference type="InterPro" id="IPR007484">
    <property type="entry name" value="Peptidase_M28"/>
</dbReference>
<dbReference type="PANTHER" id="PTHR10404">
    <property type="entry name" value="N-ACETYLATED-ALPHA-LINKED ACIDIC DIPEPTIDASE"/>
    <property type="match status" value="1"/>
</dbReference>
<evidence type="ECO:0000313" key="3">
    <source>
        <dbReference type="EMBL" id="RAH97382.1"/>
    </source>
</evidence>
<dbReference type="Gene3D" id="3.50.30.30">
    <property type="match status" value="1"/>
</dbReference>
<dbReference type="SUPFAM" id="SSF53187">
    <property type="entry name" value="Zn-dependent exopeptidases"/>
    <property type="match status" value="1"/>
</dbReference>
<evidence type="ECO:0000259" key="1">
    <source>
        <dbReference type="Pfam" id="PF02225"/>
    </source>
</evidence>
<gene>
    <name evidence="3" type="ORF">DLJ53_29745</name>
</gene>
<organism evidence="3 4">
    <name type="scientific">Acuticoccus sediminis</name>
    <dbReference type="NCBI Taxonomy" id="2184697"/>
    <lineage>
        <taxon>Bacteria</taxon>
        <taxon>Pseudomonadati</taxon>
        <taxon>Pseudomonadota</taxon>
        <taxon>Alphaproteobacteria</taxon>
        <taxon>Hyphomicrobiales</taxon>
        <taxon>Amorphaceae</taxon>
        <taxon>Acuticoccus</taxon>
    </lineage>
</organism>